<dbReference type="PRINTS" id="PR00111">
    <property type="entry name" value="ABHYDROLASE"/>
</dbReference>
<evidence type="ECO:0000259" key="1">
    <source>
        <dbReference type="Pfam" id="PF00561"/>
    </source>
</evidence>
<dbReference type="InterPro" id="IPR000073">
    <property type="entry name" value="AB_hydrolase_1"/>
</dbReference>
<dbReference type="InterPro" id="IPR029058">
    <property type="entry name" value="AB_hydrolase_fold"/>
</dbReference>
<dbReference type="Pfam" id="PF00561">
    <property type="entry name" value="Abhydrolase_1"/>
    <property type="match status" value="1"/>
</dbReference>
<dbReference type="Gene3D" id="3.40.50.1820">
    <property type="entry name" value="alpha/beta hydrolase"/>
    <property type="match status" value="1"/>
</dbReference>
<gene>
    <name evidence="2" type="ORF">A3K89_19345</name>
</gene>
<comment type="caution">
    <text evidence="2">The sequence shown here is derived from an EMBL/GenBank/DDBJ whole genome shotgun (WGS) entry which is preliminary data.</text>
</comment>
<feature type="domain" description="AB hydrolase-1" evidence="1">
    <location>
        <begin position="21"/>
        <end position="254"/>
    </location>
</feature>
<accession>A0A177YL12</accession>
<reference evidence="2 3" key="1">
    <citation type="submission" date="2016-03" db="EMBL/GenBank/DDBJ databases">
        <title>Genome sequence of Rhodococcus kyotonensis KB10.</title>
        <authorList>
            <person name="Jeong H."/>
            <person name="Hong C.E."/>
            <person name="Jo S.H."/>
            <person name="Park J.M."/>
        </authorList>
    </citation>
    <scope>NUCLEOTIDE SEQUENCE [LARGE SCALE GENOMIC DNA]</scope>
    <source>
        <strain evidence="2 3">KB10</strain>
    </source>
</reference>
<evidence type="ECO:0000313" key="2">
    <source>
        <dbReference type="EMBL" id="OAK55728.1"/>
    </source>
</evidence>
<sequence>MPTVTTSDDVTLSYIDQGSGPVIVLIAGFCAPATSWALQQQVFVDAGYRVLSLDRRGHGDSEAPDFGATMARHGQDVADFLAALDVDDAVLCGGSMGASTVWSYVSQFGTARVRAVVSVDQTPKMVNDAEWTNGFYGLTEANKETFFANGVPDTGQGLPKRKSLVAATKLVAKLGGLPKMASPDTPAMKALLHDHAIADWRKVVAGVDVPVLIVAGRDSQYWPFTHAADAVAGNPRGRSVVLEKCGHAANMDRPKEFNAAMLDFLSLSE</sequence>
<dbReference type="InterPro" id="IPR000639">
    <property type="entry name" value="Epox_hydrolase-like"/>
</dbReference>
<dbReference type="GO" id="GO:0016787">
    <property type="term" value="F:hydrolase activity"/>
    <property type="evidence" value="ECO:0007669"/>
    <property type="project" value="UniProtKB-KW"/>
</dbReference>
<keyword evidence="3" id="KW-1185">Reference proteome</keyword>
<dbReference type="RefSeq" id="WP_068423438.1">
    <property type="nucleotide sequence ID" value="NZ_LVHI01000008.1"/>
</dbReference>
<protein>
    <submittedName>
        <fullName evidence="2">Alpha/beta hydrolase</fullName>
    </submittedName>
</protein>
<dbReference type="EMBL" id="LVHI01000008">
    <property type="protein sequence ID" value="OAK55728.1"/>
    <property type="molecule type" value="Genomic_DNA"/>
</dbReference>
<dbReference type="PRINTS" id="PR00412">
    <property type="entry name" value="EPOXHYDRLASE"/>
</dbReference>
<dbReference type="AlphaFoldDB" id="A0A177YL12"/>
<dbReference type="PANTHER" id="PTHR43194:SF2">
    <property type="entry name" value="PEROXISOMAL MEMBRANE PROTEIN LPX1"/>
    <property type="match status" value="1"/>
</dbReference>
<dbReference type="InterPro" id="IPR050228">
    <property type="entry name" value="Carboxylesterase_BioH"/>
</dbReference>
<proteinExistence type="predicted"/>
<evidence type="ECO:0000313" key="3">
    <source>
        <dbReference type="Proteomes" id="UP000077519"/>
    </source>
</evidence>
<keyword evidence="2" id="KW-0378">Hydrolase</keyword>
<dbReference type="PANTHER" id="PTHR43194">
    <property type="entry name" value="HYDROLASE ALPHA/BETA FOLD FAMILY"/>
    <property type="match status" value="1"/>
</dbReference>
<name>A0A177YL12_9NOCA</name>
<organism evidence="2 3">
    <name type="scientific">Rhodococcoides kyotonense</name>
    <dbReference type="NCBI Taxonomy" id="398843"/>
    <lineage>
        <taxon>Bacteria</taxon>
        <taxon>Bacillati</taxon>
        <taxon>Actinomycetota</taxon>
        <taxon>Actinomycetes</taxon>
        <taxon>Mycobacteriales</taxon>
        <taxon>Nocardiaceae</taxon>
        <taxon>Rhodococcoides</taxon>
    </lineage>
</organism>
<dbReference type="Proteomes" id="UP000077519">
    <property type="component" value="Unassembled WGS sequence"/>
</dbReference>
<dbReference type="SUPFAM" id="SSF53474">
    <property type="entry name" value="alpha/beta-Hydrolases"/>
    <property type="match status" value="1"/>
</dbReference>